<proteinExistence type="predicted"/>
<sequence>MEESTGISQLPRVKRIRGAQITHGMEAVNIQYDDEHGRIHELTMRLDDALYLLSILKAMQLNLDIPFPDDPRDADARPVRPSERENG</sequence>
<dbReference type="AlphaFoldDB" id="A0A4R2KF19"/>
<accession>A0A4R2KF19</accession>
<reference evidence="2 3" key="1">
    <citation type="submission" date="2019-03" db="EMBL/GenBank/DDBJ databases">
        <title>Genomic Encyclopedia of Type Strains, Phase IV (KMG-IV): sequencing the most valuable type-strain genomes for metagenomic binning, comparative biology and taxonomic classification.</title>
        <authorList>
            <person name="Goeker M."/>
        </authorList>
    </citation>
    <scope>NUCLEOTIDE SEQUENCE [LARGE SCALE GENOMIC DNA]</scope>
    <source>
        <strain evidence="2 3">DSM 4868</strain>
    </source>
</reference>
<evidence type="ECO:0000313" key="3">
    <source>
        <dbReference type="Proteomes" id="UP000295142"/>
    </source>
</evidence>
<name>A0A4R2KF19_9RHOB</name>
<protein>
    <submittedName>
        <fullName evidence="2">Uncharacterized protein</fullName>
    </submittedName>
</protein>
<organism evidence="2 3">
    <name type="scientific">Rhodovulum euryhalinum</name>
    <dbReference type="NCBI Taxonomy" id="35805"/>
    <lineage>
        <taxon>Bacteria</taxon>
        <taxon>Pseudomonadati</taxon>
        <taxon>Pseudomonadota</taxon>
        <taxon>Alphaproteobacteria</taxon>
        <taxon>Rhodobacterales</taxon>
        <taxon>Paracoccaceae</taxon>
        <taxon>Rhodovulum</taxon>
    </lineage>
</organism>
<feature type="region of interest" description="Disordered" evidence="1">
    <location>
        <begin position="64"/>
        <end position="87"/>
    </location>
</feature>
<feature type="compositionally biased region" description="Basic and acidic residues" evidence="1">
    <location>
        <begin position="69"/>
        <end position="87"/>
    </location>
</feature>
<comment type="caution">
    <text evidence="2">The sequence shown here is derived from an EMBL/GenBank/DDBJ whole genome shotgun (WGS) entry which is preliminary data.</text>
</comment>
<dbReference type="EMBL" id="SLWW01000020">
    <property type="protein sequence ID" value="TCO68936.1"/>
    <property type="molecule type" value="Genomic_DNA"/>
</dbReference>
<evidence type="ECO:0000256" key="1">
    <source>
        <dbReference type="SAM" id="MobiDB-lite"/>
    </source>
</evidence>
<dbReference type="Proteomes" id="UP000295142">
    <property type="component" value="Unassembled WGS sequence"/>
</dbReference>
<gene>
    <name evidence="2" type="ORF">EV655_1201</name>
</gene>
<keyword evidence="3" id="KW-1185">Reference proteome</keyword>
<evidence type="ECO:0000313" key="2">
    <source>
        <dbReference type="EMBL" id="TCO68936.1"/>
    </source>
</evidence>